<dbReference type="EMBL" id="SESI01000001">
    <property type="protein sequence ID" value="TQQ81866.1"/>
    <property type="molecule type" value="Genomic_DNA"/>
</dbReference>
<dbReference type="AlphaFoldDB" id="A0A544QQZ7"/>
<evidence type="ECO:0000313" key="1">
    <source>
        <dbReference type="EMBL" id="TQQ81866.1"/>
    </source>
</evidence>
<comment type="caution">
    <text evidence="1">The sequence shown here is derived from an EMBL/GenBank/DDBJ whole genome shotgun (WGS) entry which is preliminary data.</text>
</comment>
<dbReference type="RefSeq" id="WP_142442519.1">
    <property type="nucleotide sequence ID" value="NZ_SESI01000001.1"/>
</dbReference>
<name>A0A544QQZ7_9EURY</name>
<dbReference type="OrthoDB" id="346042at2157"/>
<keyword evidence="2" id="KW-1185">Reference proteome</keyword>
<accession>A0A544QQZ7</accession>
<sequence>MTSIYNNFKKLLFDGSINLTSDTIEVALIDGSGYTPDIDGHVFVDDVLNGSTATECSGSGYSRKTISTPTTSTDLTDDEAVFDGDDLSYIDAEFGDITGMLLFKSVTDDTDSPLIAHITADKFPLTTNGGDVNLNWAAEGILNLN</sequence>
<gene>
    <name evidence="1" type="ORF">EWF95_02710</name>
</gene>
<proteinExistence type="predicted"/>
<reference evidence="1 2" key="1">
    <citation type="submission" date="2019-02" db="EMBL/GenBank/DDBJ databases">
        <title>Halonotius sp. a new haloqrchaeon isolated from saline water.</title>
        <authorList>
            <person name="Duran-Viseras A."/>
            <person name="Sanchez-Porro C."/>
            <person name="Ventosa A."/>
        </authorList>
    </citation>
    <scope>NUCLEOTIDE SEQUENCE [LARGE SCALE GENOMIC DNA]</scope>
    <source>
        <strain evidence="1 2">F9-27</strain>
    </source>
</reference>
<organism evidence="1 2">
    <name type="scientific">Halonotius roseus</name>
    <dbReference type="NCBI Taxonomy" id="2511997"/>
    <lineage>
        <taxon>Archaea</taxon>
        <taxon>Methanobacteriati</taxon>
        <taxon>Methanobacteriota</taxon>
        <taxon>Stenosarchaea group</taxon>
        <taxon>Halobacteria</taxon>
        <taxon>Halobacteriales</taxon>
        <taxon>Haloferacaceae</taxon>
        <taxon>Halonotius</taxon>
    </lineage>
</organism>
<protein>
    <submittedName>
        <fullName evidence="1">Uncharacterized protein</fullName>
    </submittedName>
</protein>
<evidence type="ECO:0000313" key="2">
    <source>
        <dbReference type="Proteomes" id="UP000315385"/>
    </source>
</evidence>
<dbReference type="Proteomes" id="UP000315385">
    <property type="component" value="Unassembled WGS sequence"/>
</dbReference>